<gene>
    <name evidence="1" type="ORF">CC78DRAFT_535882</name>
</gene>
<proteinExistence type="predicted"/>
<keyword evidence="2" id="KW-1185">Reference proteome</keyword>
<sequence length="145" mass="16974">MRSNSLNHNTTTRCGHYQETTTLPCTRATFADTVHYKRLALSLLQYRESESIYSSLMTRLERMHQMEPTLAAREHRRPMPIDQLARKLRNFVRTTAQARIETGEFPKVVRHEGEWVEWIYGAAKRGVLHAPGNGCTCRAEWRWED</sequence>
<organism evidence="1 2">
    <name type="scientific">Lojkania enalia</name>
    <dbReference type="NCBI Taxonomy" id="147567"/>
    <lineage>
        <taxon>Eukaryota</taxon>
        <taxon>Fungi</taxon>
        <taxon>Dikarya</taxon>
        <taxon>Ascomycota</taxon>
        <taxon>Pezizomycotina</taxon>
        <taxon>Dothideomycetes</taxon>
        <taxon>Pleosporomycetidae</taxon>
        <taxon>Pleosporales</taxon>
        <taxon>Pleosporales incertae sedis</taxon>
        <taxon>Lojkania</taxon>
    </lineage>
</organism>
<dbReference type="EMBL" id="ML986663">
    <property type="protein sequence ID" value="KAF2261172.1"/>
    <property type="molecule type" value="Genomic_DNA"/>
</dbReference>
<dbReference type="AlphaFoldDB" id="A0A9P4K220"/>
<protein>
    <submittedName>
        <fullName evidence="1">Uncharacterized protein</fullName>
    </submittedName>
</protein>
<evidence type="ECO:0000313" key="2">
    <source>
        <dbReference type="Proteomes" id="UP000800093"/>
    </source>
</evidence>
<dbReference type="Proteomes" id="UP000800093">
    <property type="component" value="Unassembled WGS sequence"/>
</dbReference>
<reference evidence="2" key="1">
    <citation type="journal article" date="2020" name="Stud. Mycol.">
        <title>101 Dothideomycetes genomes: A test case for predicting lifestyles and emergence of pathogens.</title>
        <authorList>
            <person name="Haridas S."/>
            <person name="Albert R."/>
            <person name="Binder M."/>
            <person name="Bloem J."/>
            <person name="LaButti K."/>
            <person name="Salamov A."/>
            <person name="Andreopoulos B."/>
            <person name="Baker S."/>
            <person name="Barry K."/>
            <person name="Bills G."/>
            <person name="Bluhm B."/>
            <person name="Cannon C."/>
            <person name="Castanera R."/>
            <person name="Culley D."/>
            <person name="Daum C."/>
            <person name="Ezra D."/>
            <person name="Gonzalez J."/>
            <person name="Henrissat B."/>
            <person name="Kuo A."/>
            <person name="Liang C."/>
            <person name="Lipzen A."/>
            <person name="Lutzoni F."/>
            <person name="Magnuson J."/>
            <person name="Mondo S."/>
            <person name="Nolan M."/>
            <person name="Ohm R."/>
            <person name="Pangilinan J."/>
            <person name="Park H.-J."/>
            <person name="Ramirez L."/>
            <person name="Alfaro M."/>
            <person name="Sun H."/>
            <person name="Tritt A."/>
            <person name="Yoshinaga Y."/>
            <person name="Zwiers L.-H."/>
            <person name="Turgeon B."/>
            <person name="Goodwin S."/>
            <person name="Spatafora J."/>
            <person name="Crous P."/>
            <person name="Grigoriev I."/>
        </authorList>
    </citation>
    <scope>NUCLEOTIDE SEQUENCE [LARGE SCALE GENOMIC DNA]</scope>
    <source>
        <strain evidence="2">CBS 304.66</strain>
    </source>
</reference>
<evidence type="ECO:0000313" key="1">
    <source>
        <dbReference type="EMBL" id="KAF2261172.1"/>
    </source>
</evidence>
<dbReference type="OrthoDB" id="3753493at2759"/>
<accession>A0A9P4K220</accession>
<name>A0A9P4K220_9PLEO</name>
<comment type="caution">
    <text evidence="1">The sequence shown here is derived from an EMBL/GenBank/DDBJ whole genome shotgun (WGS) entry which is preliminary data.</text>
</comment>